<comment type="caution">
    <text evidence="5">The sequence shown here is derived from an EMBL/GenBank/DDBJ whole genome shotgun (WGS) entry which is preliminary data.</text>
</comment>
<dbReference type="AlphaFoldDB" id="M0N0E4"/>
<feature type="domain" description="ABC transporter" evidence="4">
    <location>
        <begin position="31"/>
        <end position="259"/>
    </location>
</feature>
<keyword evidence="1" id="KW-0813">Transport</keyword>
<evidence type="ECO:0000313" key="6">
    <source>
        <dbReference type="Proteomes" id="UP000011680"/>
    </source>
</evidence>
<dbReference type="InterPro" id="IPR003439">
    <property type="entry name" value="ABC_transporter-like_ATP-bd"/>
</dbReference>
<keyword evidence="3" id="KW-0067">ATP-binding</keyword>
<keyword evidence="6" id="KW-1185">Reference proteome</keyword>
<dbReference type="Pfam" id="PF00005">
    <property type="entry name" value="ABC_tran"/>
    <property type="match status" value="1"/>
</dbReference>
<keyword evidence="2" id="KW-0547">Nucleotide-binding</keyword>
<accession>M0N0E4</accession>
<dbReference type="GO" id="GO:0022857">
    <property type="term" value="F:transmembrane transporter activity"/>
    <property type="evidence" value="ECO:0007669"/>
    <property type="project" value="TreeGrafter"/>
</dbReference>
<evidence type="ECO:0000256" key="1">
    <source>
        <dbReference type="ARBA" id="ARBA00022448"/>
    </source>
</evidence>
<reference evidence="5 6" key="1">
    <citation type="journal article" date="2014" name="PLoS Genet.">
        <title>Phylogenetically driven sequencing of extremely halophilic archaea reveals strategies for static and dynamic osmo-response.</title>
        <authorList>
            <person name="Becker E.A."/>
            <person name="Seitzer P.M."/>
            <person name="Tritt A."/>
            <person name="Larsen D."/>
            <person name="Krusor M."/>
            <person name="Yao A.I."/>
            <person name="Wu D."/>
            <person name="Madern D."/>
            <person name="Eisen J.A."/>
            <person name="Darling A.E."/>
            <person name="Facciotti M.T."/>
        </authorList>
    </citation>
    <scope>NUCLEOTIDE SEQUENCE [LARGE SCALE GENOMIC DNA]</scope>
    <source>
        <strain evidence="5 6">JCM 13552</strain>
    </source>
</reference>
<organism evidence="5 6">
    <name type="scientific">Halococcus thailandensis JCM 13552</name>
    <dbReference type="NCBI Taxonomy" id="1227457"/>
    <lineage>
        <taxon>Archaea</taxon>
        <taxon>Methanobacteriati</taxon>
        <taxon>Methanobacteriota</taxon>
        <taxon>Stenosarchaea group</taxon>
        <taxon>Halobacteria</taxon>
        <taxon>Halobacteriales</taxon>
        <taxon>Halococcaceae</taxon>
        <taxon>Halococcus</taxon>
    </lineage>
</organism>
<dbReference type="Gene3D" id="3.40.50.300">
    <property type="entry name" value="P-loop containing nucleotide triphosphate hydrolases"/>
    <property type="match status" value="1"/>
</dbReference>
<dbReference type="GO" id="GO:0098796">
    <property type="term" value="C:membrane protein complex"/>
    <property type="evidence" value="ECO:0007669"/>
    <property type="project" value="UniProtKB-ARBA"/>
</dbReference>
<dbReference type="InterPro" id="IPR027417">
    <property type="entry name" value="P-loop_NTPase"/>
</dbReference>
<dbReference type="eggNOG" id="arCOG00922">
    <property type="taxonomic scope" value="Archaea"/>
</dbReference>
<evidence type="ECO:0000256" key="3">
    <source>
        <dbReference type="ARBA" id="ARBA00022840"/>
    </source>
</evidence>
<evidence type="ECO:0000259" key="4">
    <source>
        <dbReference type="PROSITE" id="PS50893"/>
    </source>
</evidence>
<gene>
    <name evidence="5" type="ORF">C451_16320</name>
</gene>
<sequence length="259" mass="27323">MSSDDIFIGPSPLSLAVSSTAGTSSADDSVVRLADVRKTYDLGGTVEALAGVSLALAAGSYTAVMGPSGSGKSTLLNLVGALDTPTEGRVTVADHDVGTDSEAERAGIRGTEIGFVFQTFNLMPRLDATENVALPLLFDDWSRERRRERARELLSLVGLGDRRDHRPNELSGGQRQRVAIARALAPDPAVVLADEPTGNIDTETGAEIMGLLDDVNARGNTVLLVTHERAIAEHADRIVHIRDGTIESIESLDGAGRDA</sequence>
<dbReference type="PANTHER" id="PTHR24220:SF86">
    <property type="entry name" value="ABC TRANSPORTER ABCH.1"/>
    <property type="match status" value="1"/>
</dbReference>
<name>M0N0E4_9EURY</name>
<dbReference type="FunFam" id="3.40.50.300:FF:000032">
    <property type="entry name" value="Export ABC transporter ATP-binding protein"/>
    <property type="match status" value="1"/>
</dbReference>
<protein>
    <submittedName>
        <fullName evidence="5">ABC transporter</fullName>
    </submittedName>
</protein>
<dbReference type="InterPro" id="IPR003593">
    <property type="entry name" value="AAA+_ATPase"/>
</dbReference>
<dbReference type="Proteomes" id="UP000011680">
    <property type="component" value="Unassembled WGS sequence"/>
</dbReference>
<dbReference type="SUPFAM" id="SSF52540">
    <property type="entry name" value="P-loop containing nucleoside triphosphate hydrolases"/>
    <property type="match status" value="1"/>
</dbReference>
<dbReference type="PANTHER" id="PTHR24220">
    <property type="entry name" value="IMPORT ATP-BINDING PROTEIN"/>
    <property type="match status" value="1"/>
</dbReference>
<dbReference type="CDD" id="cd03255">
    <property type="entry name" value="ABC_MJ0796_LolCDE_FtsE"/>
    <property type="match status" value="1"/>
</dbReference>
<dbReference type="PROSITE" id="PS00211">
    <property type="entry name" value="ABC_TRANSPORTER_1"/>
    <property type="match status" value="1"/>
</dbReference>
<evidence type="ECO:0000256" key="2">
    <source>
        <dbReference type="ARBA" id="ARBA00022741"/>
    </source>
</evidence>
<dbReference type="SMART" id="SM00382">
    <property type="entry name" value="AAA"/>
    <property type="match status" value="1"/>
</dbReference>
<dbReference type="InterPro" id="IPR017871">
    <property type="entry name" value="ABC_transporter-like_CS"/>
</dbReference>
<proteinExistence type="predicted"/>
<dbReference type="GO" id="GO:0016887">
    <property type="term" value="F:ATP hydrolysis activity"/>
    <property type="evidence" value="ECO:0007669"/>
    <property type="project" value="InterPro"/>
</dbReference>
<dbReference type="InterPro" id="IPR017911">
    <property type="entry name" value="MacB-like_ATP-bd"/>
</dbReference>
<dbReference type="GO" id="GO:0005886">
    <property type="term" value="C:plasma membrane"/>
    <property type="evidence" value="ECO:0007669"/>
    <property type="project" value="TreeGrafter"/>
</dbReference>
<dbReference type="EMBL" id="AOMF01000169">
    <property type="protein sequence ID" value="EMA50549.1"/>
    <property type="molecule type" value="Genomic_DNA"/>
</dbReference>
<dbReference type="InterPro" id="IPR015854">
    <property type="entry name" value="ABC_transpr_LolD-like"/>
</dbReference>
<dbReference type="PATRIC" id="fig|1227457.3.peg.3174"/>
<dbReference type="STRING" id="1227457.C451_16320"/>
<dbReference type="PROSITE" id="PS50893">
    <property type="entry name" value="ABC_TRANSPORTER_2"/>
    <property type="match status" value="1"/>
</dbReference>
<dbReference type="GO" id="GO:0005524">
    <property type="term" value="F:ATP binding"/>
    <property type="evidence" value="ECO:0007669"/>
    <property type="project" value="UniProtKB-KW"/>
</dbReference>
<evidence type="ECO:0000313" key="5">
    <source>
        <dbReference type="EMBL" id="EMA50549.1"/>
    </source>
</evidence>